<name>G6XJL1_9PROT</name>
<dbReference type="Proteomes" id="UP000004949">
    <property type="component" value="Unassembled WGS sequence"/>
</dbReference>
<dbReference type="PATRIC" id="fig|1088869.3.peg.1879"/>
<evidence type="ECO:0000313" key="2">
    <source>
        <dbReference type="Proteomes" id="UP000004949"/>
    </source>
</evidence>
<sequence length="78" mass="8634">MVIMVNPELKKYSGQGSIITDYVHDGQAVPGSMTFSLYDEALVRALYASEPSDDLQSALTDINGKILDFLRTHQTQMP</sequence>
<accession>G6XJL1</accession>
<comment type="caution">
    <text evidence="1">The sequence shown here is derived from an EMBL/GenBank/DDBJ whole genome shotgun (WGS) entry which is preliminary data.</text>
</comment>
<dbReference type="AlphaFoldDB" id="G6XJL1"/>
<gene>
    <name evidence="1" type="ORF">GMO_18830</name>
</gene>
<evidence type="ECO:0000313" key="1">
    <source>
        <dbReference type="EMBL" id="EHH68116.1"/>
    </source>
</evidence>
<dbReference type="EMBL" id="AGQV01000005">
    <property type="protein sequence ID" value="EHH68116.1"/>
    <property type="molecule type" value="Genomic_DNA"/>
</dbReference>
<proteinExistence type="predicted"/>
<reference evidence="1 2" key="1">
    <citation type="submission" date="2011-10" db="EMBL/GenBank/DDBJ databases">
        <title>Genome sequence of Gluconobacter morbifer G707, isolated from Drosophila gut.</title>
        <authorList>
            <person name="Lee W.-J."/>
            <person name="Kim E.-K."/>
        </authorList>
    </citation>
    <scope>NUCLEOTIDE SEQUENCE [LARGE SCALE GENOMIC DNA]</scope>
    <source>
        <strain evidence="1 2">G707</strain>
    </source>
</reference>
<protein>
    <submittedName>
        <fullName evidence="1">Uncharacterized protein</fullName>
    </submittedName>
</protein>
<organism evidence="1 2">
    <name type="scientific">Gluconobacter morbifer G707</name>
    <dbReference type="NCBI Taxonomy" id="1088869"/>
    <lineage>
        <taxon>Bacteria</taxon>
        <taxon>Pseudomonadati</taxon>
        <taxon>Pseudomonadota</taxon>
        <taxon>Alphaproteobacteria</taxon>
        <taxon>Acetobacterales</taxon>
        <taxon>Acetobacteraceae</taxon>
        <taxon>Gluconobacter</taxon>
    </lineage>
</organism>
<keyword evidence="2" id="KW-1185">Reference proteome</keyword>